<dbReference type="InterPro" id="IPR011882">
    <property type="entry name" value="PaaC"/>
</dbReference>
<proteinExistence type="predicted"/>
<dbReference type="Gene3D" id="1.20.1260.10">
    <property type="match status" value="1"/>
</dbReference>
<name>A0A292YHN3_9BACL</name>
<dbReference type="InterPro" id="IPR012347">
    <property type="entry name" value="Ferritin-like"/>
</dbReference>
<dbReference type="SUPFAM" id="SSF47240">
    <property type="entry name" value="Ferritin-like"/>
    <property type="match status" value="1"/>
</dbReference>
<accession>A0A292YHN3</accession>
<keyword evidence="3" id="KW-1185">Reference proteome</keyword>
<organism evidence="2 3">
    <name type="scientific">Effusibacillus lacus</name>
    <dbReference type="NCBI Taxonomy" id="1348429"/>
    <lineage>
        <taxon>Bacteria</taxon>
        <taxon>Bacillati</taxon>
        <taxon>Bacillota</taxon>
        <taxon>Bacilli</taxon>
        <taxon>Bacillales</taxon>
        <taxon>Alicyclobacillaceae</taxon>
        <taxon>Effusibacillus</taxon>
    </lineage>
</organism>
<evidence type="ECO:0000313" key="3">
    <source>
        <dbReference type="Proteomes" id="UP000217785"/>
    </source>
</evidence>
<sequence length="276" mass="31189">MTANRLETVEQAKANPEYRTALTELLYQLADDDLVLSFRGSEWLGLAPHVEEDVAFSSITQDTMGHAAAFYGLLEGLGEGKADDLAHLREANRLRNAILVERPNGTGHYLNNPRYDWGYTVVRQYVYEIFKQERLESLTRSSFAPLAQLARKMRPEQRYHLLHWQTWFSQLANSTEEARQRIMAGVERVWTDAGGLFDLGPYGQAIVNFGLIEDGALLAERWTEKVKRAFEANSVPWPGNPQQGQLNGRAGQHTDDLKSALAELAEVYRLAPAANW</sequence>
<dbReference type="NCBIfam" id="TIGR02158">
    <property type="entry name" value="PA_CoA_Oxy3"/>
    <property type="match status" value="1"/>
</dbReference>
<comment type="caution">
    <text evidence="2">The sequence shown here is derived from an EMBL/GenBank/DDBJ whole genome shotgun (WGS) entry which is preliminary data.</text>
</comment>
<evidence type="ECO:0000313" key="2">
    <source>
        <dbReference type="EMBL" id="GAX89268.1"/>
    </source>
</evidence>
<dbReference type="InterPro" id="IPR007814">
    <property type="entry name" value="PaaA_PaaC"/>
</dbReference>
<dbReference type="AlphaFoldDB" id="A0A292YHN3"/>
<dbReference type="OrthoDB" id="9789947at2"/>
<gene>
    <name evidence="2" type="ORF">EFBL_0886</name>
</gene>
<reference evidence="3" key="1">
    <citation type="submission" date="2017-07" db="EMBL/GenBank/DDBJ databases">
        <title>Draft genome sequence of Effusibacillus lacus strain skLN1.</title>
        <authorList>
            <person name="Watanabe M."/>
            <person name="Kojima H."/>
            <person name="Fukui M."/>
        </authorList>
    </citation>
    <scope>NUCLEOTIDE SEQUENCE [LARGE SCALE GENOMIC DNA]</scope>
    <source>
        <strain evidence="3">skLN1</strain>
    </source>
</reference>
<dbReference type="GO" id="GO:0010124">
    <property type="term" value="P:phenylacetate catabolic process"/>
    <property type="evidence" value="ECO:0007669"/>
    <property type="project" value="InterPro"/>
</dbReference>
<dbReference type="Proteomes" id="UP000217785">
    <property type="component" value="Unassembled WGS sequence"/>
</dbReference>
<dbReference type="PIRSF" id="PIRSF037834">
    <property type="entry name" value="PA_CoA_Oase3"/>
    <property type="match status" value="1"/>
</dbReference>
<dbReference type="Pfam" id="PF05138">
    <property type="entry name" value="PaaA_PaaC"/>
    <property type="match status" value="1"/>
</dbReference>
<dbReference type="PANTHER" id="PTHR30458">
    <property type="entry name" value="PHENYLACETIC ACID DEGRADATION PROTEIN PAA"/>
    <property type="match status" value="1"/>
</dbReference>
<protein>
    <submittedName>
        <fullName evidence="2">Phenylacetate-CoA oxygenase</fullName>
    </submittedName>
</protein>
<dbReference type="RefSeq" id="WP_096180960.1">
    <property type="nucleotide sequence ID" value="NZ_BDUF01000018.1"/>
</dbReference>
<dbReference type="PANTHER" id="PTHR30458:SF0">
    <property type="entry name" value="1,2-PHENYLACETYL-COA EPOXIDASE, SUBUNIT C"/>
    <property type="match status" value="1"/>
</dbReference>
<dbReference type="InterPro" id="IPR009078">
    <property type="entry name" value="Ferritin-like_SF"/>
</dbReference>
<dbReference type="GO" id="GO:0005829">
    <property type="term" value="C:cytosol"/>
    <property type="evidence" value="ECO:0007669"/>
    <property type="project" value="TreeGrafter"/>
</dbReference>
<dbReference type="InterPro" id="IPR052703">
    <property type="entry name" value="Aromatic_CoA_ox/epox"/>
</dbReference>
<evidence type="ECO:0000256" key="1">
    <source>
        <dbReference type="SAM" id="MobiDB-lite"/>
    </source>
</evidence>
<dbReference type="EMBL" id="BDUF01000018">
    <property type="protein sequence ID" value="GAX89268.1"/>
    <property type="molecule type" value="Genomic_DNA"/>
</dbReference>
<feature type="region of interest" description="Disordered" evidence="1">
    <location>
        <begin position="233"/>
        <end position="252"/>
    </location>
</feature>